<keyword evidence="2" id="KW-0560">Oxidoreductase</keyword>
<dbReference type="PRINTS" id="PR00081">
    <property type="entry name" value="GDHRDH"/>
</dbReference>
<dbReference type="GO" id="GO:0016020">
    <property type="term" value="C:membrane"/>
    <property type="evidence" value="ECO:0007669"/>
    <property type="project" value="TreeGrafter"/>
</dbReference>
<name>A0A553K0A9_9ACTN</name>
<dbReference type="PRINTS" id="PR00080">
    <property type="entry name" value="SDRFAMILY"/>
</dbReference>
<dbReference type="PANTHER" id="PTHR44196:SF2">
    <property type="entry name" value="SHORT-CHAIN DEHYDROGENASE-RELATED"/>
    <property type="match status" value="1"/>
</dbReference>
<keyword evidence="5" id="KW-1185">Reference proteome</keyword>
<gene>
    <name evidence="4" type="ORF">FOJ82_08680</name>
</gene>
<proteinExistence type="inferred from homology"/>
<dbReference type="Pfam" id="PF00106">
    <property type="entry name" value="adh_short"/>
    <property type="match status" value="1"/>
</dbReference>
<dbReference type="EMBL" id="VKKG01000003">
    <property type="protein sequence ID" value="TRY18123.1"/>
    <property type="molecule type" value="Genomic_DNA"/>
</dbReference>
<dbReference type="GO" id="GO:0016491">
    <property type="term" value="F:oxidoreductase activity"/>
    <property type="evidence" value="ECO:0007669"/>
    <property type="project" value="UniProtKB-KW"/>
</dbReference>
<dbReference type="RefSeq" id="WP_143938099.1">
    <property type="nucleotide sequence ID" value="NZ_VKKG01000003.1"/>
</dbReference>
<dbReference type="PIRSF" id="PIRSF000126">
    <property type="entry name" value="11-beta-HSD1"/>
    <property type="match status" value="1"/>
</dbReference>
<dbReference type="CDD" id="cd05233">
    <property type="entry name" value="SDR_c"/>
    <property type="match status" value="1"/>
</dbReference>
<protein>
    <submittedName>
        <fullName evidence="4">SDR family NAD(P)-dependent oxidoreductase</fullName>
    </submittedName>
</protein>
<evidence type="ECO:0000313" key="5">
    <source>
        <dbReference type="Proteomes" id="UP000317638"/>
    </source>
</evidence>
<dbReference type="Gene3D" id="3.40.50.720">
    <property type="entry name" value="NAD(P)-binding Rossmann-like Domain"/>
    <property type="match status" value="1"/>
</dbReference>
<evidence type="ECO:0000313" key="4">
    <source>
        <dbReference type="EMBL" id="TRY18123.1"/>
    </source>
</evidence>
<accession>A0A553K0A9</accession>
<evidence type="ECO:0000256" key="1">
    <source>
        <dbReference type="ARBA" id="ARBA00006484"/>
    </source>
</evidence>
<evidence type="ECO:0000256" key="3">
    <source>
        <dbReference type="RuleBase" id="RU000363"/>
    </source>
</evidence>
<comment type="similarity">
    <text evidence="1 3">Belongs to the short-chain dehydrogenases/reductases (SDR) family.</text>
</comment>
<organism evidence="4 5">
    <name type="scientific">Tessaracoccus rhinocerotis</name>
    <dbReference type="NCBI Taxonomy" id="1689449"/>
    <lineage>
        <taxon>Bacteria</taxon>
        <taxon>Bacillati</taxon>
        <taxon>Actinomycetota</taxon>
        <taxon>Actinomycetes</taxon>
        <taxon>Propionibacteriales</taxon>
        <taxon>Propionibacteriaceae</taxon>
        <taxon>Tessaracoccus</taxon>
    </lineage>
</organism>
<dbReference type="InterPro" id="IPR002347">
    <property type="entry name" value="SDR_fam"/>
</dbReference>
<dbReference type="Proteomes" id="UP000317638">
    <property type="component" value="Unassembled WGS sequence"/>
</dbReference>
<reference evidence="4 5" key="1">
    <citation type="submission" date="2019-07" db="EMBL/GenBank/DDBJ databases">
        <authorList>
            <person name="Zhou L.-Y."/>
        </authorList>
    </citation>
    <scope>NUCLEOTIDE SEQUENCE [LARGE SCALE GENOMIC DNA]</scope>
    <source>
        <strain evidence="4 5">YIM 101269</strain>
    </source>
</reference>
<dbReference type="InterPro" id="IPR036291">
    <property type="entry name" value="NAD(P)-bd_dom_sf"/>
</dbReference>
<comment type="caution">
    <text evidence="4">The sequence shown here is derived from an EMBL/GenBank/DDBJ whole genome shotgun (WGS) entry which is preliminary data.</text>
</comment>
<dbReference type="AlphaFoldDB" id="A0A553K0A9"/>
<dbReference type="SUPFAM" id="SSF51735">
    <property type="entry name" value="NAD(P)-binding Rossmann-fold domains"/>
    <property type="match status" value="1"/>
</dbReference>
<sequence length="258" mass="27563">MATALITGATAGIGNAFARELAARGNDLVIVARDTERLESVAEKLRAAHGVDVEVLTADLSVRDDVDRVAGRLEDQARPVDMLVNNAGFGLHSSLLDESAIDTHVKALDVMCLAVLILGGAAGRAMSERGRGQIINVASSSAAIFSGNYSSIKAWARTYSTALALELRGTGVTVTGLLPGWVRTEFHDRAGISASNLPGFVWIDADELVRECLDDAAKGKVESIPTWKWKLAMFIGDHGPRALNRFVSSKLSKSRKKH</sequence>
<dbReference type="OrthoDB" id="9810734at2"/>
<evidence type="ECO:0000256" key="2">
    <source>
        <dbReference type="ARBA" id="ARBA00023002"/>
    </source>
</evidence>
<dbReference type="PANTHER" id="PTHR44196">
    <property type="entry name" value="DEHYDROGENASE/REDUCTASE SDR FAMILY MEMBER 7B"/>
    <property type="match status" value="1"/>
</dbReference>